<feature type="transmembrane region" description="Helical" evidence="6">
    <location>
        <begin position="253"/>
        <end position="273"/>
    </location>
</feature>
<keyword evidence="3 6" id="KW-0812">Transmembrane</keyword>
<dbReference type="PROSITE" id="PS50850">
    <property type="entry name" value="MFS"/>
    <property type="match status" value="1"/>
</dbReference>
<evidence type="ECO:0000256" key="5">
    <source>
        <dbReference type="ARBA" id="ARBA00023136"/>
    </source>
</evidence>
<accession>A0ABN2LJQ9</accession>
<sequence>MTEVSTRARTLLTFAAIAVALAAADTYVVVLALTDMMQGVGLGIESLQRAAPIISGFLLGYVAVLPLIGRLADLLDRQRVLLGCVAIFVVGSGVTALAVDLAVLVAGRVIQGIGGGGLVPATLAIVAALWPEDRRGLPLGIVGGVQELGSVLGPILGALILAVADWRAILWLNAFGGIVLALLIARVGGRGPDSGRTASGEVASGGRARGMRRVVVGAALVFLGLALWAPDFLASSVSLGGPFVPFGTSTARLMTPIGVVGLVLAAAALVLVVRHAWPVLRRADPIGAGLLGRALGCIVF</sequence>
<dbReference type="PANTHER" id="PTHR42718:SF9">
    <property type="entry name" value="MAJOR FACILITATOR SUPERFAMILY MULTIDRUG TRANSPORTER MFSC"/>
    <property type="match status" value="1"/>
</dbReference>
<feature type="transmembrane region" description="Helical" evidence="6">
    <location>
        <begin position="137"/>
        <end position="162"/>
    </location>
</feature>
<evidence type="ECO:0000313" key="8">
    <source>
        <dbReference type="EMBL" id="GAA1791100.1"/>
    </source>
</evidence>
<feature type="domain" description="Major facilitator superfamily (MFS) profile" evidence="7">
    <location>
        <begin position="11"/>
        <end position="300"/>
    </location>
</feature>
<proteinExistence type="predicted"/>
<dbReference type="InterPro" id="IPR011701">
    <property type="entry name" value="MFS"/>
</dbReference>
<evidence type="ECO:0000259" key="7">
    <source>
        <dbReference type="PROSITE" id="PS50850"/>
    </source>
</evidence>
<keyword evidence="4 6" id="KW-1133">Transmembrane helix</keyword>
<comment type="caution">
    <text evidence="8">The sequence shown here is derived from an EMBL/GenBank/DDBJ whole genome shotgun (WGS) entry which is preliminary data.</text>
</comment>
<keyword evidence="9" id="KW-1185">Reference proteome</keyword>
<keyword evidence="2" id="KW-0813">Transport</keyword>
<protein>
    <recommendedName>
        <fullName evidence="7">Major facilitator superfamily (MFS) profile domain-containing protein</fullName>
    </recommendedName>
</protein>
<feature type="transmembrane region" description="Helical" evidence="6">
    <location>
        <begin position="50"/>
        <end position="68"/>
    </location>
</feature>
<organism evidence="8 9">
    <name type="scientific">Nostocoides veronense</name>
    <dbReference type="NCBI Taxonomy" id="330836"/>
    <lineage>
        <taxon>Bacteria</taxon>
        <taxon>Bacillati</taxon>
        <taxon>Actinomycetota</taxon>
        <taxon>Actinomycetes</taxon>
        <taxon>Micrococcales</taxon>
        <taxon>Intrasporangiaceae</taxon>
        <taxon>Nostocoides</taxon>
    </lineage>
</organism>
<dbReference type="Gene3D" id="1.20.1720.10">
    <property type="entry name" value="Multidrug resistance protein D"/>
    <property type="match status" value="1"/>
</dbReference>
<feature type="transmembrane region" description="Helical" evidence="6">
    <location>
        <begin position="168"/>
        <end position="187"/>
    </location>
</feature>
<evidence type="ECO:0000256" key="2">
    <source>
        <dbReference type="ARBA" id="ARBA00022448"/>
    </source>
</evidence>
<feature type="transmembrane region" description="Helical" evidence="6">
    <location>
        <begin position="80"/>
        <end position="103"/>
    </location>
</feature>
<keyword evidence="5 6" id="KW-0472">Membrane</keyword>
<dbReference type="PANTHER" id="PTHR42718">
    <property type="entry name" value="MAJOR FACILITATOR SUPERFAMILY MULTIDRUG TRANSPORTER MFSC"/>
    <property type="match status" value="1"/>
</dbReference>
<evidence type="ECO:0000313" key="9">
    <source>
        <dbReference type="Proteomes" id="UP001499938"/>
    </source>
</evidence>
<evidence type="ECO:0000256" key="1">
    <source>
        <dbReference type="ARBA" id="ARBA00004651"/>
    </source>
</evidence>
<gene>
    <name evidence="8" type="ORF">GCM10009811_14980</name>
</gene>
<evidence type="ECO:0000256" key="3">
    <source>
        <dbReference type="ARBA" id="ARBA00022692"/>
    </source>
</evidence>
<evidence type="ECO:0000256" key="6">
    <source>
        <dbReference type="SAM" id="Phobius"/>
    </source>
</evidence>
<dbReference type="Proteomes" id="UP001499938">
    <property type="component" value="Unassembled WGS sequence"/>
</dbReference>
<dbReference type="SUPFAM" id="SSF103473">
    <property type="entry name" value="MFS general substrate transporter"/>
    <property type="match status" value="1"/>
</dbReference>
<dbReference type="EMBL" id="BAAAPO010000024">
    <property type="protein sequence ID" value="GAA1791100.1"/>
    <property type="molecule type" value="Genomic_DNA"/>
</dbReference>
<feature type="transmembrane region" description="Helical" evidence="6">
    <location>
        <begin position="109"/>
        <end position="130"/>
    </location>
</feature>
<reference evidence="8 9" key="1">
    <citation type="journal article" date="2019" name="Int. J. Syst. Evol. Microbiol.">
        <title>The Global Catalogue of Microorganisms (GCM) 10K type strain sequencing project: providing services to taxonomists for standard genome sequencing and annotation.</title>
        <authorList>
            <consortium name="The Broad Institute Genomics Platform"/>
            <consortium name="The Broad Institute Genome Sequencing Center for Infectious Disease"/>
            <person name="Wu L."/>
            <person name="Ma J."/>
        </authorList>
    </citation>
    <scope>NUCLEOTIDE SEQUENCE [LARGE SCALE GENOMIC DNA]</scope>
    <source>
        <strain evidence="8 9">JCM 15592</strain>
    </source>
</reference>
<dbReference type="RefSeq" id="WP_344083112.1">
    <property type="nucleotide sequence ID" value="NZ_BAAAPO010000024.1"/>
</dbReference>
<dbReference type="Pfam" id="PF07690">
    <property type="entry name" value="MFS_1"/>
    <property type="match status" value="1"/>
</dbReference>
<name>A0ABN2LJQ9_9MICO</name>
<dbReference type="InterPro" id="IPR020846">
    <property type="entry name" value="MFS_dom"/>
</dbReference>
<comment type="subcellular location">
    <subcellularLocation>
        <location evidence="1">Cell membrane</location>
        <topology evidence="1">Multi-pass membrane protein</topology>
    </subcellularLocation>
</comment>
<dbReference type="InterPro" id="IPR036259">
    <property type="entry name" value="MFS_trans_sf"/>
</dbReference>
<dbReference type="PRINTS" id="PR01036">
    <property type="entry name" value="TCRTETB"/>
</dbReference>
<evidence type="ECO:0000256" key="4">
    <source>
        <dbReference type="ARBA" id="ARBA00022989"/>
    </source>
</evidence>
<feature type="transmembrane region" description="Helical" evidence="6">
    <location>
        <begin position="214"/>
        <end position="233"/>
    </location>
</feature>